<proteinExistence type="predicted"/>
<dbReference type="Proteomes" id="UP000759131">
    <property type="component" value="Unassembled WGS sequence"/>
</dbReference>
<organism evidence="1">
    <name type="scientific">Medioppia subpectinata</name>
    <dbReference type="NCBI Taxonomy" id="1979941"/>
    <lineage>
        <taxon>Eukaryota</taxon>
        <taxon>Metazoa</taxon>
        <taxon>Ecdysozoa</taxon>
        <taxon>Arthropoda</taxon>
        <taxon>Chelicerata</taxon>
        <taxon>Arachnida</taxon>
        <taxon>Acari</taxon>
        <taxon>Acariformes</taxon>
        <taxon>Sarcoptiformes</taxon>
        <taxon>Oribatida</taxon>
        <taxon>Brachypylina</taxon>
        <taxon>Oppioidea</taxon>
        <taxon>Oppiidae</taxon>
        <taxon>Medioppia</taxon>
    </lineage>
</organism>
<gene>
    <name evidence="1" type="ORF">OSB1V03_LOCUS20916</name>
</gene>
<keyword evidence="2" id="KW-1185">Reference proteome</keyword>
<accession>A0A7R9QHM7</accession>
<evidence type="ECO:0000313" key="2">
    <source>
        <dbReference type="Proteomes" id="UP000759131"/>
    </source>
</evidence>
<dbReference type="AlphaFoldDB" id="A0A7R9QHM7"/>
<name>A0A7R9QHM7_9ACAR</name>
<protein>
    <submittedName>
        <fullName evidence="1">Uncharacterized protein</fullName>
    </submittedName>
</protein>
<reference evidence="1" key="1">
    <citation type="submission" date="2020-11" db="EMBL/GenBank/DDBJ databases">
        <authorList>
            <person name="Tran Van P."/>
        </authorList>
    </citation>
    <scope>NUCLEOTIDE SEQUENCE</scope>
</reference>
<dbReference type="EMBL" id="CAJPIZ010036489">
    <property type="protein sequence ID" value="CAG2120970.1"/>
    <property type="molecule type" value="Genomic_DNA"/>
</dbReference>
<evidence type="ECO:0000313" key="1">
    <source>
        <dbReference type="EMBL" id="CAD7646313.1"/>
    </source>
</evidence>
<sequence>MKANTTIFAIIQTAFTLSLWSVLPVLKVCALLTNTSDNMCANRGN</sequence>
<dbReference type="EMBL" id="OC891064">
    <property type="protein sequence ID" value="CAD7646313.1"/>
    <property type="molecule type" value="Genomic_DNA"/>
</dbReference>